<dbReference type="SUPFAM" id="SSF51430">
    <property type="entry name" value="NAD(P)-linked oxidoreductase"/>
    <property type="match status" value="1"/>
</dbReference>
<name>A0A917JAE3_9SPHI</name>
<accession>A0A917JAE3</accession>
<sequence>MKDLILPQIIFGTSGLGNLYVALPHEVKCQIVSQSIQHSQKPAVFDSAGKYGAGLALEDLGKCLQELNIAPKDVLISNKLGWVRTELKTPEPTFEPGVWIDLKHDAVQKISYEGILECYEQGNELLGIYDAQLVSVHDPDEYMAAATSEADKTKRYQDILDAYRALAELKQQGKVKAIGVGAKDWKIIQKISADIDLDWAMIANSMTLHSHPQDLLDFMTELENKGTAIINSAVFNAGFLTGGNFYNYREVLPQTPEGDALINWRNQFYEICREHEVDPATACVKFGLNAPGVTSIALSTTNPNRVASNIEMKDKTIPEAFWQHLNAAGLISESYFPNLIQRLYPQ</sequence>
<dbReference type="Pfam" id="PF00248">
    <property type="entry name" value="Aldo_ket_red"/>
    <property type="match status" value="1"/>
</dbReference>
<gene>
    <name evidence="2" type="primary">fucO</name>
    <name evidence="2" type="ORF">GCM10011425_12810</name>
</gene>
<dbReference type="RefSeq" id="WP_188414894.1">
    <property type="nucleotide sequence ID" value="NZ_BMDO01000002.1"/>
</dbReference>
<proteinExistence type="predicted"/>
<reference evidence="2" key="2">
    <citation type="submission" date="2020-09" db="EMBL/GenBank/DDBJ databases">
        <authorList>
            <person name="Sun Q."/>
            <person name="Sedlacek I."/>
        </authorList>
    </citation>
    <scope>NUCLEOTIDE SEQUENCE</scope>
    <source>
        <strain evidence="2">CCM 8711</strain>
    </source>
</reference>
<dbReference type="PANTHER" id="PTHR42686:SF1">
    <property type="entry name" value="GH17980P-RELATED"/>
    <property type="match status" value="1"/>
</dbReference>
<dbReference type="InterPro" id="IPR020471">
    <property type="entry name" value="AKR"/>
</dbReference>
<dbReference type="InterPro" id="IPR023210">
    <property type="entry name" value="NADP_OxRdtase_dom"/>
</dbReference>
<dbReference type="GO" id="GO:0005829">
    <property type="term" value="C:cytosol"/>
    <property type="evidence" value="ECO:0007669"/>
    <property type="project" value="TreeGrafter"/>
</dbReference>
<dbReference type="EMBL" id="BMDO01000002">
    <property type="protein sequence ID" value="GGI50069.1"/>
    <property type="molecule type" value="Genomic_DNA"/>
</dbReference>
<keyword evidence="3" id="KW-1185">Reference proteome</keyword>
<evidence type="ECO:0000313" key="2">
    <source>
        <dbReference type="EMBL" id="GGI50069.1"/>
    </source>
</evidence>
<protein>
    <submittedName>
        <fullName evidence="2">L-fucose dehydrogenase</fullName>
    </submittedName>
</protein>
<evidence type="ECO:0000313" key="3">
    <source>
        <dbReference type="Proteomes" id="UP000662074"/>
    </source>
</evidence>
<dbReference type="AlphaFoldDB" id="A0A917JAE3"/>
<feature type="domain" description="NADP-dependent oxidoreductase" evidence="1">
    <location>
        <begin position="9"/>
        <end position="327"/>
    </location>
</feature>
<organism evidence="2 3">
    <name type="scientific">Mucilaginibacter galii</name>
    <dbReference type="NCBI Taxonomy" id="2005073"/>
    <lineage>
        <taxon>Bacteria</taxon>
        <taxon>Pseudomonadati</taxon>
        <taxon>Bacteroidota</taxon>
        <taxon>Sphingobacteriia</taxon>
        <taxon>Sphingobacteriales</taxon>
        <taxon>Sphingobacteriaceae</taxon>
        <taxon>Mucilaginibacter</taxon>
    </lineage>
</organism>
<evidence type="ECO:0000259" key="1">
    <source>
        <dbReference type="Pfam" id="PF00248"/>
    </source>
</evidence>
<reference evidence="2" key="1">
    <citation type="journal article" date="2014" name="Int. J. Syst. Evol. Microbiol.">
        <title>Complete genome sequence of Corynebacterium casei LMG S-19264T (=DSM 44701T), isolated from a smear-ripened cheese.</title>
        <authorList>
            <consortium name="US DOE Joint Genome Institute (JGI-PGF)"/>
            <person name="Walter F."/>
            <person name="Albersmeier A."/>
            <person name="Kalinowski J."/>
            <person name="Ruckert C."/>
        </authorList>
    </citation>
    <scope>NUCLEOTIDE SEQUENCE</scope>
    <source>
        <strain evidence="2">CCM 8711</strain>
    </source>
</reference>
<dbReference type="Gene3D" id="3.20.20.100">
    <property type="entry name" value="NADP-dependent oxidoreductase domain"/>
    <property type="match status" value="1"/>
</dbReference>
<comment type="caution">
    <text evidence="2">The sequence shown here is derived from an EMBL/GenBank/DDBJ whole genome shotgun (WGS) entry which is preliminary data.</text>
</comment>
<dbReference type="Proteomes" id="UP000662074">
    <property type="component" value="Unassembled WGS sequence"/>
</dbReference>
<dbReference type="GO" id="GO:0016491">
    <property type="term" value="F:oxidoreductase activity"/>
    <property type="evidence" value="ECO:0007669"/>
    <property type="project" value="InterPro"/>
</dbReference>
<dbReference type="CDD" id="cd19152">
    <property type="entry name" value="AKR_AKR15A"/>
    <property type="match status" value="1"/>
</dbReference>
<dbReference type="InterPro" id="IPR036812">
    <property type="entry name" value="NAD(P)_OxRdtase_dom_sf"/>
</dbReference>
<dbReference type="PANTHER" id="PTHR42686">
    <property type="entry name" value="GH17980P-RELATED"/>
    <property type="match status" value="1"/>
</dbReference>